<evidence type="ECO:0000313" key="2">
    <source>
        <dbReference type="Proteomes" id="UP000085678"/>
    </source>
</evidence>
<gene>
    <name evidence="3" type="primary">LOC106151667</name>
</gene>
<organism evidence="2 3">
    <name type="scientific">Lingula anatina</name>
    <name type="common">Brachiopod</name>
    <name type="synonym">Lingula unguis</name>
    <dbReference type="NCBI Taxonomy" id="7574"/>
    <lineage>
        <taxon>Eukaryota</taxon>
        <taxon>Metazoa</taxon>
        <taxon>Spiralia</taxon>
        <taxon>Lophotrochozoa</taxon>
        <taxon>Brachiopoda</taxon>
        <taxon>Linguliformea</taxon>
        <taxon>Lingulata</taxon>
        <taxon>Lingulida</taxon>
        <taxon>Linguloidea</taxon>
        <taxon>Lingulidae</taxon>
        <taxon>Lingula</taxon>
    </lineage>
</organism>
<reference evidence="3" key="1">
    <citation type="submission" date="2025-08" db="UniProtKB">
        <authorList>
            <consortium name="RefSeq"/>
        </authorList>
    </citation>
    <scope>IDENTIFICATION</scope>
    <source>
        <tissue evidence="3">Gonads</tissue>
    </source>
</reference>
<keyword evidence="2" id="KW-1185">Reference proteome</keyword>
<dbReference type="Proteomes" id="UP000085678">
    <property type="component" value="Unplaced"/>
</dbReference>
<dbReference type="KEGG" id="lak:106151667"/>
<evidence type="ECO:0000256" key="1">
    <source>
        <dbReference type="ARBA" id="ARBA00009024"/>
    </source>
</evidence>
<accession>A0A1S3H5S8</accession>
<proteinExistence type="inferred from homology"/>
<dbReference type="NCBIfam" id="TIGR01571">
    <property type="entry name" value="A_thal_Cys_rich"/>
    <property type="match status" value="1"/>
</dbReference>
<comment type="similarity">
    <text evidence="1">Belongs to the cornifelin family.</text>
</comment>
<sequence length="119" mass="13164">MNSMEAPATVVMIQREEPVQIPQNVRPWSSGLCGCFEDCGSCIWATFCIMSLLCTLAARLRETCCIPYFYGQMGVAMLRLKLRTMYGIQGSICGDICATTWCLPCVACQMSRELDTLGV</sequence>
<dbReference type="RefSeq" id="XP_013380484.1">
    <property type="nucleotide sequence ID" value="XM_013525030.2"/>
</dbReference>
<dbReference type="PANTHER" id="PTHR15907">
    <property type="entry name" value="DUF614 FAMILY PROTEIN-RELATED"/>
    <property type="match status" value="1"/>
</dbReference>
<dbReference type="GeneID" id="106151667"/>
<dbReference type="InParanoid" id="A0A1S3H5S8"/>
<name>A0A1S3H5S8_LINAN</name>
<dbReference type="AlphaFoldDB" id="A0A1S3H5S8"/>
<dbReference type="Pfam" id="PF04749">
    <property type="entry name" value="PLAC8"/>
    <property type="match status" value="1"/>
</dbReference>
<dbReference type="InterPro" id="IPR006461">
    <property type="entry name" value="PLAC_motif_containing"/>
</dbReference>
<evidence type="ECO:0000313" key="3">
    <source>
        <dbReference type="RefSeq" id="XP_013380484.1"/>
    </source>
</evidence>
<dbReference type="OrthoDB" id="1045822at2759"/>
<protein>
    <submittedName>
        <fullName evidence="3">Placenta-specific gene 8 protein-like isoform X1</fullName>
    </submittedName>
</protein>